<dbReference type="GO" id="GO:0016746">
    <property type="term" value="F:acyltransferase activity"/>
    <property type="evidence" value="ECO:0007669"/>
    <property type="project" value="UniProtKB-KW"/>
</dbReference>
<dbReference type="CDD" id="cd04301">
    <property type="entry name" value="NAT_SF"/>
    <property type="match status" value="1"/>
</dbReference>
<dbReference type="Proteomes" id="UP001597294">
    <property type="component" value="Unassembled WGS sequence"/>
</dbReference>
<organism evidence="4 5">
    <name type="scientific">Kiloniella antarctica</name>
    <dbReference type="NCBI Taxonomy" id="1550907"/>
    <lineage>
        <taxon>Bacteria</taxon>
        <taxon>Pseudomonadati</taxon>
        <taxon>Pseudomonadota</taxon>
        <taxon>Alphaproteobacteria</taxon>
        <taxon>Rhodospirillales</taxon>
        <taxon>Kiloniellaceae</taxon>
        <taxon>Kiloniella</taxon>
    </lineage>
</organism>
<reference evidence="5" key="1">
    <citation type="journal article" date="2019" name="Int. J. Syst. Evol. Microbiol.">
        <title>The Global Catalogue of Microorganisms (GCM) 10K type strain sequencing project: providing services to taxonomists for standard genome sequencing and annotation.</title>
        <authorList>
            <consortium name="The Broad Institute Genomics Platform"/>
            <consortium name="The Broad Institute Genome Sequencing Center for Infectious Disease"/>
            <person name="Wu L."/>
            <person name="Ma J."/>
        </authorList>
    </citation>
    <scope>NUCLEOTIDE SEQUENCE [LARGE SCALE GENOMIC DNA]</scope>
    <source>
        <strain evidence="5">CGMCC 4.7192</strain>
    </source>
</reference>
<dbReference type="EC" id="2.3.1.-" evidence="4"/>
<proteinExistence type="predicted"/>
<dbReference type="PROSITE" id="PS51186">
    <property type="entry name" value="GNAT"/>
    <property type="match status" value="1"/>
</dbReference>
<keyword evidence="5" id="KW-1185">Reference proteome</keyword>
<name>A0ABW5BHV3_9PROT</name>
<dbReference type="InterPro" id="IPR000182">
    <property type="entry name" value="GNAT_dom"/>
</dbReference>
<keyword evidence="2 4" id="KW-0012">Acyltransferase</keyword>
<dbReference type="InterPro" id="IPR016181">
    <property type="entry name" value="Acyl_CoA_acyltransferase"/>
</dbReference>
<dbReference type="PANTHER" id="PTHR43800:SF1">
    <property type="entry name" value="PEPTIDYL-LYSINE N-ACETYLTRANSFERASE YJAB"/>
    <property type="match status" value="1"/>
</dbReference>
<dbReference type="RefSeq" id="WP_380250511.1">
    <property type="nucleotide sequence ID" value="NZ_JBHUII010000004.1"/>
</dbReference>
<dbReference type="Pfam" id="PF13508">
    <property type="entry name" value="Acetyltransf_7"/>
    <property type="match status" value="1"/>
</dbReference>
<evidence type="ECO:0000313" key="4">
    <source>
        <dbReference type="EMBL" id="MFD2205673.1"/>
    </source>
</evidence>
<comment type="caution">
    <text evidence="4">The sequence shown here is derived from an EMBL/GenBank/DDBJ whole genome shotgun (WGS) entry which is preliminary data.</text>
</comment>
<dbReference type="SUPFAM" id="SSF55729">
    <property type="entry name" value="Acyl-CoA N-acyltransferases (Nat)"/>
    <property type="match status" value="1"/>
</dbReference>
<keyword evidence="1 4" id="KW-0808">Transferase</keyword>
<protein>
    <submittedName>
        <fullName evidence="4">GNAT family N-acetyltransferase</fullName>
        <ecNumber evidence="4">2.3.1.-</ecNumber>
    </submittedName>
</protein>
<dbReference type="Gene3D" id="3.40.630.30">
    <property type="match status" value="1"/>
</dbReference>
<feature type="domain" description="N-acetyltransferase" evidence="3">
    <location>
        <begin position="9"/>
        <end position="150"/>
    </location>
</feature>
<evidence type="ECO:0000259" key="3">
    <source>
        <dbReference type="PROSITE" id="PS51186"/>
    </source>
</evidence>
<evidence type="ECO:0000256" key="2">
    <source>
        <dbReference type="ARBA" id="ARBA00023315"/>
    </source>
</evidence>
<evidence type="ECO:0000256" key="1">
    <source>
        <dbReference type="ARBA" id="ARBA00022679"/>
    </source>
</evidence>
<dbReference type="EMBL" id="JBHUII010000004">
    <property type="protein sequence ID" value="MFD2205673.1"/>
    <property type="molecule type" value="Genomic_DNA"/>
</dbReference>
<evidence type="ECO:0000313" key="5">
    <source>
        <dbReference type="Proteomes" id="UP001597294"/>
    </source>
</evidence>
<sequence length="156" mass="17799">MDHSISTSRLIRKYKNSDLDAVLKCWESAFRLAHPFIEEAFVAKVRVDIPALYIPNAETWVCEERDLVVGFISLMGNEIAALFVDPKKHGQGNGRALVDKACAIREGKITVEVFELNMIGRKFYKTYGFEYRDQYVFEDVGETVLKLTLNESQLST</sequence>
<dbReference type="PANTHER" id="PTHR43800">
    <property type="entry name" value="PEPTIDYL-LYSINE N-ACETYLTRANSFERASE YJAB"/>
    <property type="match status" value="1"/>
</dbReference>
<accession>A0ABW5BHV3</accession>
<gene>
    <name evidence="4" type="ORF">ACFSKO_08630</name>
</gene>